<comment type="similarity">
    <text evidence="6">Belongs to the LptC family.</text>
</comment>
<evidence type="ECO:0000313" key="8">
    <source>
        <dbReference type="Proteomes" id="UP001476583"/>
    </source>
</evidence>
<dbReference type="HAMAP" id="MF_01915">
    <property type="entry name" value="LPS_assembly_LptC"/>
    <property type="match status" value="1"/>
</dbReference>
<keyword evidence="3 6" id="KW-0812">Transmembrane</keyword>
<keyword evidence="1 6" id="KW-1003">Cell membrane</keyword>
<evidence type="ECO:0000313" key="7">
    <source>
        <dbReference type="EMBL" id="WXL26700.1"/>
    </source>
</evidence>
<gene>
    <name evidence="6 7" type="primary">lptC</name>
    <name evidence="7" type="ORF">WG219_04250</name>
</gene>
<dbReference type="NCBIfam" id="TIGR04409">
    <property type="entry name" value="LptC_YrbK"/>
    <property type="match status" value="1"/>
</dbReference>
<sequence length="190" mass="21236">MPSKAINYALLAIGVLLVGALGYWKNLRPDASTNPAQPDAAKQTIDFYANNTYTIEFQEDGTLDYELLADKVEHVKATDITLVTNPKMDLFRGEEQPWKIQSTRSEVSPGGKEIELIDNVRIERTDEKNRTTILTTTRLTVFPDKEFAQTAQPVKIDAADGVTTAVGMKAYLNDSRMHLLSNVRGQYEAR</sequence>
<organism evidence="7 8">
    <name type="scientific">Ectopseudomonas mendocina</name>
    <name type="common">Pseudomonas mendocina</name>
    <dbReference type="NCBI Taxonomy" id="300"/>
    <lineage>
        <taxon>Bacteria</taxon>
        <taxon>Pseudomonadati</taxon>
        <taxon>Pseudomonadota</taxon>
        <taxon>Gammaproteobacteria</taxon>
        <taxon>Pseudomonadales</taxon>
        <taxon>Pseudomonadaceae</taxon>
        <taxon>Ectopseudomonas</taxon>
    </lineage>
</organism>
<dbReference type="Proteomes" id="UP001476583">
    <property type="component" value="Chromosome"/>
</dbReference>
<dbReference type="Gene3D" id="2.60.450.10">
    <property type="entry name" value="Lipopolysaccharide (LPS) transport protein A like domain"/>
    <property type="match status" value="1"/>
</dbReference>
<evidence type="ECO:0000256" key="2">
    <source>
        <dbReference type="ARBA" id="ARBA00022519"/>
    </source>
</evidence>
<dbReference type="InterPro" id="IPR010664">
    <property type="entry name" value="LipoPS_assembly_LptC-rel"/>
</dbReference>
<keyword evidence="8" id="KW-1185">Reference proteome</keyword>
<proteinExistence type="inferred from homology"/>
<evidence type="ECO:0000256" key="5">
    <source>
        <dbReference type="ARBA" id="ARBA00023136"/>
    </source>
</evidence>
<dbReference type="InterPro" id="IPR026265">
    <property type="entry name" value="LptC"/>
</dbReference>
<evidence type="ECO:0000256" key="1">
    <source>
        <dbReference type="ARBA" id="ARBA00022475"/>
    </source>
</evidence>
<keyword evidence="2 6" id="KW-0997">Cell inner membrane</keyword>
<name>A0ABZ2RI51_ECTME</name>
<evidence type="ECO:0000256" key="4">
    <source>
        <dbReference type="ARBA" id="ARBA00022989"/>
    </source>
</evidence>
<dbReference type="Pfam" id="PF06835">
    <property type="entry name" value="LptC"/>
    <property type="match status" value="1"/>
</dbReference>
<reference evidence="7 8" key="1">
    <citation type="submission" date="2024-03" db="EMBL/GenBank/DDBJ databases">
        <title>Complete genome of BD2.</title>
        <authorList>
            <person name="Cao G."/>
        </authorList>
    </citation>
    <scope>NUCLEOTIDE SEQUENCE [LARGE SCALE GENOMIC DNA]</scope>
    <source>
        <strain evidence="7 8">BD2</strain>
    </source>
</reference>
<comment type="subcellular location">
    <subcellularLocation>
        <location evidence="6">Cell inner membrane</location>
        <topology evidence="6">Single-pass membrane protein</topology>
    </subcellularLocation>
</comment>
<dbReference type="PANTHER" id="PTHR37481:SF1">
    <property type="entry name" value="LIPOPOLYSACCHARIDE EXPORT SYSTEM PROTEIN LPTC"/>
    <property type="match status" value="1"/>
</dbReference>
<comment type="function">
    <text evidence="6">Involved in the assembly of lipopolysaccharide (LPS). Required for the translocation of LPS from the inner membrane to the outer membrane. Facilitates the transfer of LPS from the inner membrane to the periplasmic protein LptA. Could be a docking site for LptA.</text>
</comment>
<keyword evidence="4 6" id="KW-1133">Transmembrane helix</keyword>
<comment type="subunit">
    <text evidence="6">Component of the lipopolysaccharide transport and assembly complex. Interacts with LptA and the LptBFG transporter complex.</text>
</comment>
<feature type="transmembrane region" description="Helical" evidence="6">
    <location>
        <begin position="6"/>
        <end position="24"/>
    </location>
</feature>
<accession>A0ABZ2RI51</accession>
<evidence type="ECO:0000256" key="3">
    <source>
        <dbReference type="ARBA" id="ARBA00022692"/>
    </source>
</evidence>
<evidence type="ECO:0000256" key="6">
    <source>
        <dbReference type="HAMAP-Rule" id="MF_01915"/>
    </source>
</evidence>
<dbReference type="PANTHER" id="PTHR37481">
    <property type="entry name" value="LIPOPOLYSACCHARIDE EXPORT SYSTEM PROTEIN LPTC"/>
    <property type="match status" value="1"/>
</dbReference>
<dbReference type="InterPro" id="IPR052363">
    <property type="entry name" value="LPS_export_LptC"/>
</dbReference>
<protein>
    <recommendedName>
        <fullName evidence="6">Lipopolysaccharide export system protein LptC</fullName>
    </recommendedName>
</protein>
<keyword evidence="5 6" id="KW-0472">Membrane</keyword>
<dbReference type="EMBL" id="CP148074">
    <property type="protein sequence ID" value="WXL26700.1"/>
    <property type="molecule type" value="Genomic_DNA"/>
</dbReference>